<evidence type="ECO:0000313" key="2">
    <source>
        <dbReference type="Proteomes" id="UP001234178"/>
    </source>
</evidence>
<dbReference type="Proteomes" id="UP001234178">
    <property type="component" value="Unassembled WGS sequence"/>
</dbReference>
<name>A0ABR0B2Z3_9CRUS</name>
<organism evidence="1 2">
    <name type="scientific">Daphnia magna</name>
    <dbReference type="NCBI Taxonomy" id="35525"/>
    <lineage>
        <taxon>Eukaryota</taxon>
        <taxon>Metazoa</taxon>
        <taxon>Ecdysozoa</taxon>
        <taxon>Arthropoda</taxon>
        <taxon>Crustacea</taxon>
        <taxon>Branchiopoda</taxon>
        <taxon>Diplostraca</taxon>
        <taxon>Cladocera</taxon>
        <taxon>Anomopoda</taxon>
        <taxon>Daphniidae</taxon>
        <taxon>Daphnia</taxon>
    </lineage>
</organism>
<dbReference type="EMBL" id="JAOYFB010000040">
    <property type="protein sequence ID" value="KAK4036065.1"/>
    <property type="molecule type" value="Genomic_DNA"/>
</dbReference>
<reference evidence="1 2" key="1">
    <citation type="journal article" date="2023" name="Nucleic Acids Res.">
        <title>The hologenome of Daphnia magna reveals possible DNA methylation and microbiome-mediated evolution of the host genome.</title>
        <authorList>
            <person name="Chaturvedi A."/>
            <person name="Li X."/>
            <person name="Dhandapani V."/>
            <person name="Marshall H."/>
            <person name="Kissane S."/>
            <person name="Cuenca-Cambronero M."/>
            <person name="Asole G."/>
            <person name="Calvet F."/>
            <person name="Ruiz-Romero M."/>
            <person name="Marangio P."/>
            <person name="Guigo R."/>
            <person name="Rago D."/>
            <person name="Mirbahai L."/>
            <person name="Eastwood N."/>
            <person name="Colbourne J.K."/>
            <person name="Zhou J."/>
            <person name="Mallon E."/>
            <person name="Orsini L."/>
        </authorList>
    </citation>
    <scope>NUCLEOTIDE SEQUENCE [LARGE SCALE GENOMIC DNA]</scope>
    <source>
        <strain evidence="1">LRV0_1</strain>
    </source>
</reference>
<comment type="caution">
    <text evidence="1">The sequence shown here is derived from an EMBL/GenBank/DDBJ whole genome shotgun (WGS) entry which is preliminary data.</text>
</comment>
<evidence type="ECO:0000313" key="1">
    <source>
        <dbReference type="EMBL" id="KAK4036065.1"/>
    </source>
</evidence>
<accession>A0ABR0B2Z3</accession>
<keyword evidence="2" id="KW-1185">Reference proteome</keyword>
<proteinExistence type="predicted"/>
<sequence length="67" mass="7714">MATLLNNGSFFPLVVNWLCCRRSRRDVYARAVSLQLVGHGYSLLVCVTNVVRHSKEFRLQPTETFDK</sequence>
<protein>
    <submittedName>
        <fullName evidence="1">Uncharacterized protein</fullName>
    </submittedName>
</protein>
<gene>
    <name evidence="1" type="ORF">OUZ56_028136</name>
</gene>